<evidence type="ECO:0000313" key="3">
    <source>
        <dbReference type="EMBL" id="URI07310.1"/>
    </source>
</evidence>
<accession>A0ABY4S7M1</accession>
<dbReference type="Proteomes" id="UP001056201">
    <property type="component" value="Chromosome 1"/>
</dbReference>
<feature type="chain" id="PRO_5047508628" evidence="1">
    <location>
        <begin position="24"/>
        <end position="210"/>
    </location>
</feature>
<protein>
    <submittedName>
        <fullName evidence="3">PEP-CTERM sorting domain-containing protein</fullName>
    </submittedName>
</protein>
<dbReference type="EMBL" id="CP097635">
    <property type="protein sequence ID" value="URI07310.1"/>
    <property type="molecule type" value="Genomic_DNA"/>
</dbReference>
<feature type="domain" description="Ice-binding protein C-terminal" evidence="2">
    <location>
        <begin position="168"/>
        <end position="189"/>
    </location>
</feature>
<sequence>MLTSRLAAALAIALAVCAWSASAALVVDTGTPPGGPTGASLYNEQSLGASFVVPVATTITLVEGFMRSTYGGALTVKLYAGAPGGSPLYTFAREVPATFDPRWESFGALAWAVQAGTYTLAFEPTTFSGYMTSPAPRPLDDEWNQTFNRPWTKIGGVDGLGIRVHVTAVPEPATWWLMASALGLAAATRLEYRRLNPWSGRCGSRPPPCP</sequence>
<name>A0ABY4S7M1_AQUTE</name>
<evidence type="ECO:0000259" key="2">
    <source>
        <dbReference type="Pfam" id="PF07589"/>
    </source>
</evidence>
<dbReference type="Pfam" id="PF07589">
    <property type="entry name" value="PEP-CTERM"/>
    <property type="match status" value="1"/>
</dbReference>
<evidence type="ECO:0000256" key="1">
    <source>
        <dbReference type="SAM" id="SignalP"/>
    </source>
</evidence>
<gene>
    <name evidence="3" type="ORF">MW290_01390</name>
</gene>
<feature type="signal peptide" evidence="1">
    <location>
        <begin position="1"/>
        <end position="23"/>
    </location>
</feature>
<organism evidence="3 4">
    <name type="scientific">Aquincola tertiaricarbonis</name>
    <dbReference type="NCBI Taxonomy" id="391953"/>
    <lineage>
        <taxon>Bacteria</taxon>
        <taxon>Pseudomonadati</taxon>
        <taxon>Pseudomonadota</taxon>
        <taxon>Betaproteobacteria</taxon>
        <taxon>Burkholderiales</taxon>
        <taxon>Sphaerotilaceae</taxon>
        <taxon>Aquincola</taxon>
    </lineage>
</organism>
<keyword evidence="4" id="KW-1185">Reference proteome</keyword>
<evidence type="ECO:0000313" key="4">
    <source>
        <dbReference type="Proteomes" id="UP001056201"/>
    </source>
</evidence>
<reference evidence="3" key="1">
    <citation type="submission" date="2022-05" db="EMBL/GenBank/DDBJ databases">
        <title>An RpoN-dependent PEP-CTERM gene is involved in floc formation of an Aquincola tertiaricarbonis strain.</title>
        <authorList>
            <person name="Qiu D."/>
            <person name="Xia M."/>
        </authorList>
    </citation>
    <scope>NUCLEOTIDE SEQUENCE</scope>
    <source>
        <strain evidence="3">RN12</strain>
    </source>
</reference>
<dbReference type="InterPro" id="IPR013424">
    <property type="entry name" value="Ice-binding_C"/>
</dbReference>
<keyword evidence="1" id="KW-0732">Signal</keyword>
<proteinExistence type="predicted"/>
<dbReference type="RefSeq" id="WP_250195576.1">
    <property type="nucleotide sequence ID" value="NZ_CP097635.1"/>
</dbReference>